<name>C3Z194_BRAFL</name>
<dbReference type="InParanoid" id="C3Z194"/>
<evidence type="ECO:0008006" key="2">
    <source>
        <dbReference type="Google" id="ProtNLM"/>
    </source>
</evidence>
<organism>
    <name type="scientific">Branchiostoma floridae</name>
    <name type="common">Florida lancelet</name>
    <name type="synonym">Amphioxus</name>
    <dbReference type="NCBI Taxonomy" id="7739"/>
    <lineage>
        <taxon>Eukaryota</taxon>
        <taxon>Metazoa</taxon>
        <taxon>Chordata</taxon>
        <taxon>Cephalochordata</taxon>
        <taxon>Leptocardii</taxon>
        <taxon>Amphioxiformes</taxon>
        <taxon>Branchiostomatidae</taxon>
        <taxon>Branchiostoma</taxon>
    </lineage>
</organism>
<dbReference type="AlphaFoldDB" id="C3Z194"/>
<protein>
    <recommendedName>
        <fullName evidence="2">DDE-1 domain-containing protein</fullName>
    </recommendedName>
</protein>
<evidence type="ECO:0000313" key="1">
    <source>
        <dbReference type="EMBL" id="EEN53793.1"/>
    </source>
</evidence>
<sequence length="115" mass="12402">MTFNLPSDTTIDYTGKKDCKMKTTGAGKKRCTVVCTVTADGGKYPLSVIFRGKKKQGAGVLPPGCKFPVWVMPSAWNDEDGCMKLARDTSTSSPSAKTARRLLVWDSASSTYAVK</sequence>
<gene>
    <name evidence="1" type="ORF">BRAFLDRAFT_77315</name>
</gene>
<proteinExistence type="predicted"/>
<accession>C3Z194</accession>
<dbReference type="EMBL" id="GG666571">
    <property type="protein sequence ID" value="EEN53793.1"/>
    <property type="molecule type" value="Genomic_DNA"/>
</dbReference>
<reference evidence="1" key="1">
    <citation type="journal article" date="2008" name="Nature">
        <title>The amphioxus genome and the evolution of the chordate karyotype.</title>
        <authorList>
            <consortium name="US DOE Joint Genome Institute (JGI-PGF)"/>
            <person name="Putnam N.H."/>
            <person name="Butts T."/>
            <person name="Ferrier D.E.K."/>
            <person name="Furlong R.F."/>
            <person name="Hellsten U."/>
            <person name="Kawashima T."/>
            <person name="Robinson-Rechavi M."/>
            <person name="Shoguchi E."/>
            <person name="Terry A."/>
            <person name="Yu J.-K."/>
            <person name="Benito-Gutierrez E.L."/>
            <person name="Dubchak I."/>
            <person name="Garcia-Fernandez J."/>
            <person name="Gibson-Brown J.J."/>
            <person name="Grigoriev I.V."/>
            <person name="Horton A.C."/>
            <person name="de Jong P.J."/>
            <person name="Jurka J."/>
            <person name="Kapitonov V.V."/>
            <person name="Kohara Y."/>
            <person name="Kuroki Y."/>
            <person name="Lindquist E."/>
            <person name="Lucas S."/>
            <person name="Osoegawa K."/>
            <person name="Pennacchio L.A."/>
            <person name="Salamov A.A."/>
            <person name="Satou Y."/>
            <person name="Sauka-Spengler T."/>
            <person name="Schmutz J."/>
            <person name="Shin-I T."/>
            <person name="Toyoda A."/>
            <person name="Bronner-Fraser M."/>
            <person name="Fujiyama A."/>
            <person name="Holland L.Z."/>
            <person name="Holland P.W.H."/>
            <person name="Satoh N."/>
            <person name="Rokhsar D.S."/>
        </authorList>
    </citation>
    <scope>NUCLEOTIDE SEQUENCE [LARGE SCALE GENOMIC DNA]</scope>
    <source>
        <strain evidence="1">S238N-H82</strain>
        <tissue evidence="1">Testes</tissue>
    </source>
</reference>